<keyword evidence="3" id="KW-1185">Reference proteome</keyword>
<comment type="caution">
    <text evidence="2">The sequence shown here is derived from an EMBL/GenBank/DDBJ whole genome shotgun (WGS) entry which is preliminary data.</text>
</comment>
<proteinExistence type="predicted"/>
<dbReference type="Proteomes" id="UP001142648">
    <property type="component" value="Unassembled WGS sequence"/>
</dbReference>
<sequence>MKFCPVHCLLLSAASAAALCAVSVRAEGVPAGSVIQNTATASFTHNGVTQTVDSNIVSITVNETLDAALASQDGGPITSSGDVVLRFLLSNTGNGPETFNLVAEPAVAGNDFDLIVDKIAIDTNANGVYDDGIDTVIPGGAATPSLDADASIAILVVALVPASATDGQNSQLQLTAQAATGTGSTLADFTRVTLASDAMTAPVAIA</sequence>
<feature type="signal peptide" evidence="1">
    <location>
        <begin position="1"/>
        <end position="26"/>
    </location>
</feature>
<name>A0A9X2W166_9SPHN</name>
<dbReference type="EMBL" id="JAOAMV010000003">
    <property type="protein sequence ID" value="MCT2558629.1"/>
    <property type="molecule type" value="Genomic_DNA"/>
</dbReference>
<dbReference type="AlphaFoldDB" id="A0A9X2W166"/>
<protein>
    <recommendedName>
        <fullName evidence="4">DUF11 domain-containing protein</fullName>
    </recommendedName>
</protein>
<feature type="chain" id="PRO_5040803812" description="DUF11 domain-containing protein" evidence="1">
    <location>
        <begin position="27"/>
        <end position="206"/>
    </location>
</feature>
<reference evidence="2" key="1">
    <citation type="submission" date="2022-09" db="EMBL/GenBank/DDBJ databases">
        <title>The genome sequence of Tsuneonella sp. YG55.</title>
        <authorList>
            <person name="Liu Y."/>
        </authorList>
    </citation>
    <scope>NUCLEOTIDE SEQUENCE</scope>
    <source>
        <strain evidence="2">YG55</strain>
    </source>
</reference>
<evidence type="ECO:0008006" key="4">
    <source>
        <dbReference type="Google" id="ProtNLM"/>
    </source>
</evidence>
<gene>
    <name evidence="2" type="ORF">N0B51_06515</name>
</gene>
<organism evidence="2 3">
    <name type="scientific">Tsuneonella litorea</name>
    <dbReference type="NCBI Taxonomy" id="2976475"/>
    <lineage>
        <taxon>Bacteria</taxon>
        <taxon>Pseudomonadati</taxon>
        <taxon>Pseudomonadota</taxon>
        <taxon>Alphaproteobacteria</taxon>
        <taxon>Sphingomonadales</taxon>
        <taxon>Erythrobacteraceae</taxon>
        <taxon>Tsuneonella</taxon>
    </lineage>
</organism>
<keyword evidence="1" id="KW-0732">Signal</keyword>
<dbReference type="RefSeq" id="WP_259961504.1">
    <property type="nucleotide sequence ID" value="NZ_JAOAMV010000003.1"/>
</dbReference>
<accession>A0A9X2W166</accession>
<evidence type="ECO:0000256" key="1">
    <source>
        <dbReference type="SAM" id="SignalP"/>
    </source>
</evidence>
<evidence type="ECO:0000313" key="3">
    <source>
        <dbReference type="Proteomes" id="UP001142648"/>
    </source>
</evidence>
<evidence type="ECO:0000313" key="2">
    <source>
        <dbReference type="EMBL" id="MCT2558629.1"/>
    </source>
</evidence>